<dbReference type="InterPro" id="IPR018723">
    <property type="entry name" value="DUF2254_membrane"/>
</dbReference>
<keyword evidence="1" id="KW-1133">Transmembrane helix</keyword>
<evidence type="ECO:0000313" key="2">
    <source>
        <dbReference type="EMBL" id="MDA7087886.1"/>
    </source>
</evidence>
<protein>
    <submittedName>
        <fullName evidence="2">DUF2254 domain-containing protein</fullName>
    </submittedName>
</protein>
<dbReference type="Proteomes" id="UP001212042">
    <property type="component" value="Unassembled WGS sequence"/>
</dbReference>
<reference evidence="2 3" key="1">
    <citation type="submission" date="2023-01" db="EMBL/GenBank/DDBJ databases">
        <title>Pseudomonas SA3-5T sp. nov., isolated from tidal flat sediment.</title>
        <authorList>
            <person name="Kim H.S."/>
            <person name="Kim J.-S."/>
            <person name="Suh M.K."/>
            <person name="Eom M.K."/>
            <person name="Lee J.-S."/>
        </authorList>
    </citation>
    <scope>NUCLEOTIDE SEQUENCE [LARGE SCALE GENOMIC DNA]</scope>
    <source>
        <strain evidence="2 3">SA3-5</strain>
    </source>
</reference>
<evidence type="ECO:0000313" key="3">
    <source>
        <dbReference type="Proteomes" id="UP001212042"/>
    </source>
</evidence>
<proteinExistence type="predicted"/>
<organism evidence="2 3">
    <name type="scientific">Pseudomonas aestuarii</name>
    <dbReference type="NCBI Taxonomy" id="3018340"/>
    <lineage>
        <taxon>Bacteria</taxon>
        <taxon>Pseudomonadati</taxon>
        <taxon>Pseudomonadota</taxon>
        <taxon>Gammaproteobacteria</taxon>
        <taxon>Pseudomonadales</taxon>
        <taxon>Pseudomonadaceae</taxon>
        <taxon>Pseudomonas</taxon>
    </lineage>
</organism>
<feature type="transmembrane region" description="Helical" evidence="1">
    <location>
        <begin position="20"/>
        <end position="40"/>
    </location>
</feature>
<keyword evidence="1" id="KW-0812">Transmembrane</keyword>
<feature type="transmembrane region" description="Helical" evidence="1">
    <location>
        <begin position="144"/>
        <end position="163"/>
    </location>
</feature>
<keyword evidence="3" id="KW-1185">Reference proteome</keyword>
<feature type="transmembrane region" description="Helical" evidence="1">
    <location>
        <begin position="66"/>
        <end position="94"/>
    </location>
</feature>
<feature type="transmembrane region" description="Helical" evidence="1">
    <location>
        <begin position="115"/>
        <end position="132"/>
    </location>
</feature>
<gene>
    <name evidence="2" type="ORF">PH586_15955</name>
</gene>
<comment type="caution">
    <text evidence="2">The sequence shown here is derived from an EMBL/GenBank/DDBJ whole genome shotgun (WGS) entry which is preliminary data.</text>
</comment>
<accession>A0ABT4XI52</accession>
<dbReference type="Pfam" id="PF10011">
    <property type="entry name" value="DUF2254"/>
    <property type="match status" value="1"/>
</dbReference>
<keyword evidence="1" id="KW-0472">Membrane</keyword>
<sequence length="445" mass="50036">MIHPANLLFRAYQRIIHSMAFFPTLIAVGFLLLCILNMAIEYQPWLMALKQRFDFGLVSNPDNARLILGTLVGGILTLMVFSFSMVMVVLNNAAASLSPRVIPGLISSKSHQKTLGFYLGTILYALLLITTIEQTEQHQAPSLGVLITLGLAIACLGLFVHFIRSISQSIQVEYILNNLYATTLEKLTGRVDKLPDGKPLPSWPADQEWVVVNAQRSGYFKTLNVHTLNRLLVDNDLRMTVLIHRGFFVMPGHPLLKLERKVDDELCQQLLDCFDFFVEQYASTHYVFGCRQISEIAVKALSPGINDPGTAITAIDMLSVLLCKRLQLPDLDCAPLADEAPRLFFFELSLDQLLQQIFGPIRTYGSSDPQVLTNLLEAFKNLMFQNPRAQHRAELITHARSVVETADRHIAIRRDREELNDMIERFNKAAGLTPPALAPLQFEQH</sequence>
<dbReference type="EMBL" id="JAQJZJ010000007">
    <property type="protein sequence ID" value="MDA7087886.1"/>
    <property type="molecule type" value="Genomic_DNA"/>
</dbReference>
<evidence type="ECO:0000256" key="1">
    <source>
        <dbReference type="SAM" id="Phobius"/>
    </source>
</evidence>
<name>A0ABT4XI52_9PSED</name>
<dbReference type="RefSeq" id="WP_271348747.1">
    <property type="nucleotide sequence ID" value="NZ_JAQJZJ010000007.1"/>
</dbReference>